<feature type="region of interest" description="Disordered" evidence="1">
    <location>
        <begin position="185"/>
        <end position="213"/>
    </location>
</feature>
<dbReference type="PROSITE" id="PS51029">
    <property type="entry name" value="MADF"/>
    <property type="match status" value="1"/>
</dbReference>
<evidence type="ECO:0000259" key="2">
    <source>
        <dbReference type="PROSITE" id="PS51029"/>
    </source>
</evidence>
<dbReference type="GO" id="GO:0006357">
    <property type="term" value="P:regulation of transcription by RNA polymerase II"/>
    <property type="evidence" value="ECO:0007669"/>
    <property type="project" value="TreeGrafter"/>
</dbReference>
<comment type="caution">
    <text evidence="3">The sequence shown here is derived from an EMBL/GenBank/DDBJ whole genome shotgun (WGS) entry which is preliminary data.</text>
</comment>
<reference evidence="4" key="1">
    <citation type="submission" date="2022-10" db="EMBL/GenBank/DDBJ databases">
        <title>Genome assembly of Pristionchus species.</title>
        <authorList>
            <person name="Yoshida K."/>
            <person name="Sommer R.J."/>
        </authorList>
    </citation>
    <scope>NUCLEOTIDE SEQUENCE [LARGE SCALE GENOMIC DNA]</scope>
    <source>
        <strain evidence="4">RS5460</strain>
    </source>
</reference>
<dbReference type="EMBL" id="BTRK01000005">
    <property type="protein sequence ID" value="GMR54168.1"/>
    <property type="molecule type" value="Genomic_DNA"/>
</dbReference>
<dbReference type="Proteomes" id="UP001328107">
    <property type="component" value="Unassembled WGS sequence"/>
</dbReference>
<dbReference type="SMART" id="SM00595">
    <property type="entry name" value="MADF"/>
    <property type="match status" value="1"/>
</dbReference>
<feature type="compositionally biased region" description="Low complexity" evidence="1">
    <location>
        <begin position="433"/>
        <end position="444"/>
    </location>
</feature>
<dbReference type="PANTHER" id="PTHR12243">
    <property type="entry name" value="MADF DOMAIN TRANSCRIPTION FACTOR"/>
    <property type="match status" value="1"/>
</dbReference>
<gene>
    <name evidence="3" type="ORF">PMAYCL1PPCAC_24363</name>
</gene>
<feature type="region of interest" description="Disordered" evidence="1">
    <location>
        <begin position="404"/>
        <end position="423"/>
    </location>
</feature>
<dbReference type="InterPro" id="IPR006578">
    <property type="entry name" value="MADF-dom"/>
</dbReference>
<keyword evidence="4" id="KW-1185">Reference proteome</keyword>
<dbReference type="PANTHER" id="PTHR12243:SF67">
    <property type="entry name" value="COREPRESSOR OF PANGOLIN, ISOFORM A-RELATED"/>
    <property type="match status" value="1"/>
</dbReference>
<feature type="compositionally biased region" description="Low complexity" evidence="1">
    <location>
        <begin position="229"/>
        <end position="241"/>
    </location>
</feature>
<name>A0AAN5CZZ9_9BILA</name>
<feature type="domain" description="MADF" evidence="2">
    <location>
        <begin position="85"/>
        <end position="186"/>
    </location>
</feature>
<dbReference type="AlphaFoldDB" id="A0AAN5CZZ9"/>
<evidence type="ECO:0000313" key="4">
    <source>
        <dbReference type="Proteomes" id="UP001328107"/>
    </source>
</evidence>
<feature type="region of interest" description="Disordered" evidence="1">
    <location>
        <begin position="433"/>
        <end position="452"/>
    </location>
</feature>
<dbReference type="GO" id="GO:0005667">
    <property type="term" value="C:transcription regulator complex"/>
    <property type="evidence" value="ECO:0007669"/>
    <property type="project" value="TreeGrafter"/>
</dbReference>
<feature type="compositionally biased region" description="Polar residues" evidence="1">
    <location>
        <begin position="186"/>
        <end position="203"/>
    </location>
</feature>
<feature type="region of interest" description="Disordered" evidence="1">
    <location>
        <begin position="227"/>
        <end position="260"/>
    </location>
</feature>
<evidence type="ECO:0000313" key="3">
    <source>
        <dbReference type="EMBL" id="GMR54168.1"/>
    </source>
</evidence>
<dbReference type="GO" id="GO:0005634">
    <property type="term" value="C:nucleus"/>
    <property type="evidence" value="ECO:0007669"/>
    <property type="project" value="TreeGrafter"/>
</dbReference>
<dbReference type="Pfam" id="PF10545">
    <property type="entry name" value="MADF_DNA_bdg"/>
    <property type="match status" value="1"/>
</dbReference>
<organism evidence="3 4">
    <name type="scientific">Pristionchus mayeri</name>
    <dbReference type="NCBI Taxonomy" id="1317129"/>
    <lineage>
        <taxon>Eukaryota</taxon>
        <taxon>Metazoa</taxon>
        <taxon>Ecdysozoa</taxon>
        <taxon>Nematoda</taxon>
        <taxon>Chromadorea</taxon>
        <taxon>Rhabditida</taxon>
        <taxon>Rhabditina</taxon>
        <taxon>Diplogasteromorpha</taxon>
        <taxon>Diplogasteroidea</taxon>
        <taxon>Neodiplogasteridae</taxon>
        <taxon>Pristionchus</taxon>
    </lineage>
</organism>
<sequence length="544" mass="59119">MNIPSPTDTFLDLAVLTRIFPIFISSPHLSPSFSRSILFSPSLSLHQSIFSVLFSPSILISLLFSLLTYHHPLQMAQWTDASRTLLITEFQGRPILWDRRLNDINSRVTKAEALAKVTQTLNETFCPMVTKQQYTVDDVKQQWKNLKDTFVRKQRWVNEGKYLRDPHEEPSWKFYRLLKFLDNTPEDASSPGSPQAGNSNDGMNSRDGHSNSSTTFAFLQSTSMPSTMPLDLDASSSSLHHPSLHPHSHGPPPTPVSSSGVNNVSALLPLSNSLAGIDIKPSTTDFLLQGEAVNQNMINLIAHLRKQGAQMSPRNSLGGHQLCNPASTPLKMTDLEDTDTTTSPSSSRESHDSLTRSIVLPPSANLELRGVPAPLTSFPTTFDTSVNSLSRSMNPSMSVESALKLSGSVGGTEPPSKKRKAYDRLSLMPPLPSSSALLSSSNSPRDYHSLCTTPSATPSAAAAAAMGSPFPPSLAAAAAADAGGSRGSGTMQPFVDNDEYAFFGGFVGSVLRRFHREGQTETLTRMMSGIANIIFEETRNTRTQ</sequence>
<accession>A0AAN5CZZ9</accession>
<feature type="region of interest" description="Disordered" evidence="1">
    <location>
        <begin position="325"/>
        <end position="358"/>
    </location>
</feature>
<proteinExistence type="predicted"/>
<protein>
    <recommendedName>
        <fullName evidence="2">MADF domain-containing protein</fullName>
    </recommendedName>
</protein>
<evidence type="ECO:0000256" key="1">
    <source>
        <dbReference type="SAM" id="MobiDB-lite"/>
    </source>
</evidence>
<dbReference type="InterPro" id="IPR039353">
    <property type="entry name" value="TF_Adf1"/>
</dbReference>